<proteinExistence type="inferred from homology"/>
<protein>
    <recommendedName>
        <fullName evidence="3">nucleoside-diphosphate kinase</fullName>
        <ecNumber evidence="3">2.7.4.6</ecNumber>
    </recommendedName>
</protein>
<evidence type="ECO:0000313" key="9">
    <source>
        <dbReference type="Proteomes" id="UP000231382"/>
    </source>
</evidence>
<dbReference type="SUPFAM" id="SSF54919">
    <property type="entry name" value="Nucleoside diphosphate kinase, NDK"/>
    <property type="match status" value="1"/>
</dbReference>
<gene>
    <name evidence="8" type="ORF">COT78_00455</name>
</gene>
<dbReference type="InterPro" id="IPR034907">
    <property type="entry name" value="NDK-like_dom"/>
</dbReference>
<dbReference type="Proteomes" id="UP000231382">
    <property type="component" value="Unassembled WGS sequence"/>
</dbReference>
<comment type="cofactor">
    <cofactor evidence="1">
        <name>Mg(2+)</name>
        <dbReference type="ChEBI" id="CHEBI:18420"/>
    </cofactor>
</comment>
<keyword evidence="5 8" id="KW-0418">Kinase</keyword>
<comment type="similarity">
    <text evidence="2 6">Belongs to the NDK family.</text>
</comment>
<evidence type="ECO:0000256" key="4">
    <source>
        <dbReference type="ARBA" id="ARBA00022679"/>
    </source>
</evidence>
<evidence type="ECO:0000313" key="8">
    <source>
        <dbReference type="EMBL" id="PIS08007.1"/>
    </source>
</evidence>
<dbReference type="SMART" id="SM00562">
    <property type="entry name" value="NDK"/>
    <property type="match status" value="1"/>
</dbReference>
<evidence type="ECO:0000259" key="7">
    <source>
        <dbReference type="SMART" id="SM00562"/>
    </source>
</evidence>
<dbReference type="AlphaFoldDB" id="A0A2H0W9H1"/>
<evidence type="ECO:0000256" key="6">
    <source>
        <dbReference type="PROSITE-ProRule" id="PRU00706"/>
    </source>
</evidence>
<reference evidence="9" key="1">
    <citation type="submission" date="2017-09" db="EMBL/GenBank/DDBJ databases">
        <title>Depth-based differentiation of microbial function through sediment-hosted aquifers and enrichment of novel symbionts in the deep terrestrial subsurface.</title>
        <authorList>
            <person name="Probst A.J."/>
            <person name="Ladd B."/>
            <person name="Jarett J.K."/>
            <person name="Geller-Mcgrath D.E."/>
            <person name="Sieber C.M.K."/>
            <person name="Emerson J.B."/>
            <person name="Anantharaman K."/>
            <person name="Thomas B.C."/>
            <person name="Malmstrom R."/>
            <person name="Stieglmeier M."/>
            <person name="Klingl A."/>
            <person name="Woyke T."/>
            <person name="Ryan C.M."/>
            <person name="Banfield J.F."/>
        </authorList>
    </citation>
    <scope>NUCLEOTIDE SEQUENCE [LARGE SCALE GENOMIC DNA]</scope>
</reference>
<evidence type="ECO:0000256" key="1">
    <source>
        <dbReference type="ARBA" id="ARBA00001946"/>
    </source>
</evidence>
<comment type="caution">
    <text evidence="8">The sequence shown here is derived from an EMBL/GenBank/DDBJ whole genome shotgun (WGS) entry which is preliminary data.</text>
</comment>
<feature type="domain" description="Nucleoside diphosphate kinase-like" evidence="7">
    <location>
        <begin position="10"/>
        <end position="190"/>
    </location>
</feature>
<dbReference type="PANTHER" id="PTHR11349">
    <property type="entry name" value="NUCLEOSIDE DIPHOSPHATE KINASE"/>
    <property type="match status" value="1"/>
</dbReference>
<sequence>MTDKKFAPGIERTFAMVKPDGVQRGLIGEIIARLEKRGLKVVALKMVKPSIEHIDEHYPKDDKWIARLGNKGFTVFDEQGISRKEAMGTEDEFEAGKQVRGWLVDYLVSAPVVPMVIEGVQAIEMVRKIVGSTLPSKADIGTIRGDFSTDSPLAANLTKRPIRNLVHCSETQEEAEHEIAHWFSADEVYEFERSDHAAMF</sequence>
<evidence type="ECO:0000256" key="2">
    <source>
        <dbReference type="ARBA" id="ARBA00008142"/>
    </source>
</evidence>
<dbReference type="EC" id="2.7.4.6" evidence="3"/>
<dbReference type="Gene3D" id="3.30.70.141">
    <property type="entry name" value="Nucleoside diphosphate kinase-like domain"/>
    <property type="match status" value="1"/>
</dbReference>
<dbReference type="InterPro" id="IPR036850">
    <property type="entry name" value="NDK-like_dom_sf"/>
</dbReference>
<comment type="caution">
    <text evidence="6">Lacks conserved residue(s) required for the propagation of feature annotation.</text>
</comment>
<name>A0A2H0W9H1_9BACT</name>
<keyword evidence="4 8" id="KW-0808">Transferase</keyword>
<dbReference type="Pfam" id="PF00334">
    <property type="entry name" value="NDK"/>
    <property type="match status" value="2"/>
</dbReference>
<accession>A0A2H0W9H1</accession>
<dbReference type="CDD" id="cd04413">
    <property type="entry name" value="NDPk_I"/>
    <property type="match status" value="1"/>
</dbReference>
<dbReference type="GO" id="GO:0004550">
    <property type="term" value="F:nucleoside diphosphate kinase activity"/>
    <property type="evidence" value="ECO:0007669"/>
    <property type="project" value="UniProtKB-EC"/>
</dbReference>
<dbReference type="PROSITE" id="PS51374">
    <property type="entry name" value="NDPK_LIKE"/>
    <property type="match status" value="1"/>
</dbReference>
<organism evidence="8 9">
    <name type="scientific">Candidatus Berkelbacteria bacterium CG10_big_fil_rev_8_21_14_0_10_43_13</name>
    <dbReference type="NCBI Taxonomy" id="1974514"/>
    <lineage>
        <taxon>Bacteria</taxon>
        <taxon>Candidatus Berkelbacteria</taxon>
    </lineage>
</organism>
<evidence type="ECO:0000256" key="3">
    <source>
        <dbReference type="ARBA" id="ARBA00012966"/>
    </source>
</evidence>
<dbReference type="EMBL" id="PEZW01000005">
    <property type="protein sequence ID" value="PIS08007.1"/>
    <property type="molecule type" value="Genomic_DNA"/>
</dbReference>
<evidence type="ECO:0000256" key="5">
    <source>
        <dbReference type="ARBA" id="ARBA00022777"/>
    </source>
</evidence>